<accession>A0AAD4M0W0</accession>
<dbReference type="Proteomes" id="UP001203297">
    <property type="component" value="Unassembled WGS sequence"/>
</dbReference>
<keyword evidence="3" id="KW-1185">Reference proteome</keyword>
<gene>
    <name evidence="2" type="ORF">B0F90DRAFT_905785</name>
</gene>
<sequence length="152" mass="17321">MLVRTNSEMRLLVMVATCCCRSCRARKRRMLERDWRWVSVSFFFFFFFDSLVSHGWVFVVLITRSSTIAAISFFEHAKGSTSTDFETSLLDMQPLFREALISLANLTTGEEARDTLYASAQTEGGDPIIRTLGFGPTRPTQIPITDVRMDES</sequence>
<protein>
    <submittedName>
        <fullName evidence="2">Uncharacterized protein</fullName>
    </submittedName>
</protein>
<keyword evidence="1" id="KW-1133">Transmembrane helix</keyword>
<dbReference type="EMBL" id="WTXG01000037">
    <property type="protein sequence ID" value="KAI0297463.1"/>
    <property type="molecule type" value="Genomic_DNA"/>
</dbReference>
<organism evidence="2 3">
    <name type="scientific">Multifurca ochricompacta</name>
    <dbReference type="NCBI Taxonomy" id="376703"/>
    <lineage>
        <taxon>Eukaryota</taxon>
        <taxon>Fungi</taxon>
        <taxon>Dikarya</taxon>
        <taxon>Basidiomycota</taxon>
        <taxon>Agaricomycotina</taxon>
        <taxon>Agaricomycetes</taxon>
        <taxon>Russulales</taxon>
        <taxon>Russulaceae</taxon>
        <taxon>Multifurca</taxon>
    </lineage>
</organism>
<keyword evidence="1" id="KW-0812">Transmembrane</keyword>
<evidence type="ECO:0000313" key="3">
    <source>
        <dbReference type="Proteomes" id="UP001203297"/>
    </source>
</evidence>
<reference evidence="2" key="1">
    <citation type="journal article" date="2022" name="New Phytol.">
        <title>Evolutionary transition to the ectomycorrhizal habit in the genomes of a hyperdiverse lineage of mushroom-forming fungi.</title>
        <authorList>
            <person name="Looney B."/>
            <person name="Miyauchi S."/>
            <person name="Morin E."/>
            <person name="Drula E."/>
            <person name="Courty P.E."/>
            <person name="Kohler A."/>
            <person name="Kuo A."/>
            <person name="LaButti K."/>
            <person name="Pangilinan J."/>
            <person name="Lipzen A."/>
            <person name="Riley R."/>
            <person name="Andreopoulos W."/>
            <person name="He G."/>
            <person name="Johnson J."/>
            <person name="Nolan M."/>
            <person name="Tritt A."/>
            <person name="Barry K.W."/>
            <person name="Grigoriev I.V."/>
            <person name="Nagy L.G."/>
            <person name="Hibbett D."/>
            <person name="Henrissat B."/>
            <person name="Matheny P.B."/>
            <person name="Labbe J."/>
            <person name="Martin F.M."/>
        </authorList>
    </citation>
    <scope>NUCLEOTIDE SEQUENCE</scope>
    <source>
        <strain evidence="2">BPL690</strain>
    </source>
</reference>
<name>A0AAD4M0W0_9AGAM</name>
<comment type="caution">
    <text evidence="2">The sequence shown here is derived from an EMBL/GenBank/DDBJ whole genome shotgun (WGS) entry which is preliminary data.</text>
</comment>
<evidence type="ECO:0000256" key="1">
    <source>
        <dbReference type="SAM" id="Phobius"/>
    </source>
</evidence>
<proteinExistence type="predicted"/>
<keyword evidence="1" id="KW-0472">Membrane</keyword>
<feature type="transmembrane region" description="Helical" evidence="1">
    <location>
        <begin position="41"/>
        <end position="62"/>
    </location>
</feature>
<evidence type="ECO:0000313" key="2">
    <source>
        <dbReference type="EMBL" id="KAI0297463.1"/>
    </source>
</evidence>
<dbReference type="AlphaFoldDB" id="A0AAD4M0W0"/>